<dbReference type="AlphaFoldDB" id="A0A0P0XKE0"/>
<evidence type="ECO:0000313" key="1">
    <source>
        <dbReference type="EMBL" id="BAF24750.1"/>
    </source>
</evidence>
<sequence length="90" mass="9836">MWPAMIYFGCAAIHCRVELTPAVQRLVASVFLASLQLSLGKTELSCSRKSFLPADLGKFAKLQVTLQTSRSVITVCASEKWTSSESGRLI</sequence>
<name>A0A0P0XKE0_ORYSJ</name>
<organism evidence="1 2">
    <name type="scientific">Oryza sativa subsp. japonica</name>
    <name type="common">Rice</name>
    <dbReference type="NCBI Taxonomy" id="39947"/>
    <lineage>
        <taxon>Eukaryota</taxon>
        <taxon>Viridiplantae</taxon>
        <taxon>Streptophyta</taxon>
        <taxon>Embryophyta</taxon>
        <taxon>Tracheophyta</taxon>
        <taxon>Spermatophyta</taxon>
        <taxon>Magnoliopsida</taxon>
        <taxon>Liliopsida</taxon>
        <taxon>Poales</taxon>
        <taxon>Poaceae</taxon>
        <taxon>BOP clade</taxon>
        <taxon>Oryzoideae</taxon>
        <taxon>Oryzeae</taxon>
        <taxon>Oryzinae</taxon>
        <taxon>Oryza</taxon>
        <taxon>Oryza sativa</taxon>
    </lineage>
</organism>
<protein>
    <submittedName>
        <fullName evidence="1">Os09g0310800 protein</fullName>
    </submittedName>
</protein>
<dbReference type="Proteomes" id="UP000000763">
    <property type="component" value="Chromosome 9"/>
</dbReference>
<gene>
    <name evidence="1" type="ordered locus">Os09g0310800</name>
</gene>
<dbReference type="Gramene" id="Os09t0310800-01">
    <property type="protein sequence ID" value="Os09t0310800-01"/>
    <property type="gene ID" value="Os09g0310800"/>
</dbReference>
<dbReference type="EMBL" id="AP008215">
    <property type="protein sequence ID" value="BAF24750.1"/>
    <property type="molecule type" value="Genomic_DNA"/>
</dbReference>
<proteinExistence type="predicted"/>
<reference evidence="2" key="2">
    <citation type="journal article" date="2008" name="Nucleic Acids Res.">
        <title>The rice annotation project database (RAP-DB): 2008 update.</title>
        <authorList>
            <consortium name="The rice annotation project (RAP)"/>
        </authorList>
    </citation>
    <scope>GENOME REANNOTATION</scope>
    <source>
        <strain evidence="2">cv. Nipponbare</strain>
    </source>
</reference>
<evidence type="ECO:0000313" key="2">
    <source>
        <dbReference type="Proteomes" id="UP000000763"/>
    </source>
</evidence>
<dbReference type="KEGG" id="dosa:Os09g0310800"/>
<reference evidence="1 2" key="1">
    <citation type="journal article" date="2005" name="Nature">
        <title>The map-based sequence of the rice genome.</title>
        <authorList>
            <consortium name="International rice genome sequencing project (IRGSP)"/>
            <person name="Matsumoto T."/>
            <person name="Wu J."/>
            <person name="Kanamori H."/>
            <person name="Katayose Y."/>
            <person name="Fujisawa M."/>
            <person name="Namiki N."/>
            <person name="Mizuno H."/>
            <person name="Yamamoto K."/>
            <person name="Antonio B.A."/>
            <person name="Baba T."/>
            <person name="Sakata K."/>
            <person name="Nagamura Y."/>
            <person name="Aoki H."/>
            <person name="Arikawa K."/>
            <person name="Arita K."/>
            <person name="Bito T."/>
            <person name="Chiden Y."/>
            <person name="Fujitsuka N."/>
            <person name="Fukunaka R."/>
            <person name="Hamada M."/>
            <person name="Harada C."/>
            <person name="Hayashi A."/>
            <person name="Hijishita S."/>
            <person name="Honda M."/>
            <person name="Hosokawa S."/>
            <person name="Ichikawa Y."/>
            <person name="Idonuma A."/>
            <person name="Iijima M."/>
            <person name="Ikeda M."/>
            <person name="Ikeno M."/>
            <person name="Ito K."/>
            <person name="Ito S."/>
            <person name="Ito T."/>
            <person name="Ito Y."/>
            <person name="Ito Y."/>
            <person name="Iwabuchi A."/>
            <person name="Kamiya K."/>
            <person name="Karasawa W."/>
            <person name="Kurita K."/>
            <person name="Katagiri S."/>
            <person name="Kikuta A."/>
            <person name="Kobayashi H."/>
            <person name="Kobayashi N."/>
            <person name="Machita K."/>
            <person name="Maehara T."/>
            <person name="Masukawa M."/>
            <person name="Mizubayashi T."/>
            <person name="Mukai Y."/>
            <person name="Nagasaki H."/>
            <person name="Nagata Y."/>
            <person name="Naito S."/>
            <person name="Nakashima M."/>
            <person name="Nakama Y."/>
            <person name="Nakamichi Y."/>
            <person name="Nakamura M."/>
            <person name="Meguro A."/>
            <person name="Negishi M."/>
            <person name="Ohta I."/>
            <person name="Ohta T."/>
            <person name="Okamoto M."/>
            <person name="Ono N."/>
            <person name="Saji S."/>
            <person name="Sakaguchi M."/>
            <person name="Sakai K."/>
            <person name="Shibata M."/>
            <person name="Shimokawa T."/>
            <person name="Song J."/>
            <person name="Takazaki Y."/>
            <person name="Terasawa K."/>
            <person name="Tsugane M."/>
            <person name="Tsuji K."/>
            <person name="Ueda S."/>
            <person name="Waki K."/>
            <person name="Yamagata H."/>
            <person name="Yamamoto M."/>
            <person name="Yamamoto S."/>
            <person name="Yamane H."/>
            <person name="Yoshiki S."/>
            <person name="Yoshihara R."/>
            <person name="Yukawa K."/>
            <person name="Zhong H."/>
            <person name="Yano M."/>
            <person name="Yuan Q."/>
            <person name="Ouyang S."/>
            <person name="Liu J."/>
            <person name="Jones K.M."/>
            <person name="Gansberger K."/>
            <person name="Moffat K."/>
            <person name="Hill J."/>
            <person name="Bera J."/>
            <person name="Fadrosh D."/>
            <person name="Jin S."/>
            <person name="Johri S."/>
            <person name="Kim M."/>
            <person name="Overton L."/>
            <person name="Reardon M."/>
            <person name="Tsitrin T."/>
            <person name="Vuong H."/>
            <person name="Weaver B."/>
            <person name="Ciecko A."/>
            <person name="Tallon L."/>
            <person name="Jackson J."/>
            <person name="Pai G."/>
            <person name="Aken S.V."/>
            <person name="Utterback T."/>
            <person name="Reidmuller S."/>
            <person name="Feldblyum T."/>
            <person name="Hsiao J."/>
            <person name="Zismann V."/>
            <person name="Iobst S."/>
            <person name="de Vazeille A.R."/>
            <person name="Buell C.R."/>
            <person name="Ying K."/>
            <person name="Li Y."/>
            <person name="Lu T."/>
            <person name="Huang Y."/>
            <person name="Zhao Q."/>
            <person name="Feng Q."/>
            <person name="Zhang L."/>
            <person name="Zhu J."/>
            <person name="Weng Q."/>
            <person name="Mu J."/>
            <person name="Lu Y."/>
            <person name="Fan D."/>
            <person name="Liu Y."/>
            <person name="Guan J."/>
            <person name="Zhang Y."/>
            <person name="Yu S."/>
            <person name="Liu X."/>
            <person name="Zhang Y."/>
            <person name="Hong G."/>
            <person name="Han B."/>
            <person name="Choisne N."/>
            <person name="Demange N."/>
            <person name="Orjeda G."/>
            <person name="Samain S."/>
            <person name="Cattolico L."/>
            <person name="Pelletier E."/>
            <person name="Couloux A."/>
            <person name="Segurens B."/>
            <person name="Wincker P."/>
            <person name="D'Hont A."/>
            <person name="Scarpelli C."/>
            <person name="Weissenbach J."/>
            <person name="Salanoubat M."/>
            <person name="Quetier F."/>
            <person name="Yu Y."/>
            <person name="Kim H.R."/>
            <person name="Rambo T."/>
            <person name="Currie J."/>
            <person name="Collura K."/>
            <person name="Luo M."/>
            <person name="Yang T."/>
            <person name="Ammiraju J.S.S."/>
            <person name="Engler F."/>
            <person name="Soderlund C."/>
            <person name="Wing R.A."/>
            <person name="Palmer L.E."/>
            <person name="de la Bastide M."/>
            <person name="Spiegel L."/>
            <person name="Nascimento L."/>
            <person name="Zutavern T."/>
            <person name="O'Shaughnessy A."/>
            <person name="Dike S."/>
            <person name="Dedhia N."/>
            <person name="Preston R."/>
            <person name="Balija V."/>
            <person name="McCombie W.R."/>
            <person name="Chow T."/>
            <person name="Chen H."/>
            <person name="Chung M."/>
            <person name="Chen C."/>
            <person name="Shaw J."/>
            <person name="Wu H."/>
            <person name="Hsiao K."/>
            <person name="Chao Y."/>
            <person name="Chu M."/>
            <person name="Cheng C."/>
            <person name="Hour A."/>
            <person name="Lee P."/>
            <person name="Lin S."/>
            <person name="Lin Y."/>
            <person name="Liou J."/>
            <person name="Liu S."/>
            <person name="Hsing Y."/>
            <person name="Raghuvanshi S."/>
            <person name="Mohanty A."/>
            <person name="Bharti A.K."/>
            <person name="Gaur A."/>
            <person name="Gupta V."/>
            <person name="Kumar D."/>
            <person name="Ravi V."/>
            <person name="Vij S."/>
            <person name="Kapur A."/>
            <person name="Khurana P."/>
            <person name="Khurana P."/>
            <person name="Khurana J.P."/>
            <person name="Tyagi A.K."/>
            <person name="Gaikwad K."/>
            <person name="Singh A."/>
            <person name="Dalal V."/>
            <person name="Srivastava S."/>
            <person name="Dixit A."/>
            <person name="Pal A.K."/>
            <person name="Ghazi I.A."/>
            <person name="Yadav M."/>
            <person name="Pandit A."/>
            <person name="Bhargava A."/>
            <person name="Sureshbabu K."/>
            <person name="Batra K."/>
            <person name="Sharma T.R."/>
            <person name="Mohapatra T."/>
            <person name="Singh N.K."/>
            <person name="Messing J."/>
            <person name="Nelson A.B."/>
            <person name="Fuks G."/>
            <person name="Kavchok S."/>
            <person name="Keizer G."/>
            <person name="Linton E."/>
            <person name="Llaca V."/>
            <person name="Song R."/>
            <person name="Tanyolac B."/>
            <person name="Young S."/>
            <person name="Ho-Il K."/>
            <person name="Hahn J.H."/>
            <person name="Sangsakoo G."/>
            <person name="Vanavichit A."/>
            <person name="de Mattos Luiz.A.T."/>
            <person name="Zimmer P.D."/>
            <person name="Malone G."/>
            <person name="Dellagostin O."/>
            <person name="de Oliveira A.C."/>
            <person name="Bevan M."/>
            <person name="Bancroft I."/>
            <person name="Minx P."/>
            <person name="Cordum H."/>
            <person name="Wilson R."/>
            <person name="Cheng Z."/>
            <person name="Jin W."/>
            <person name="Jiang J."/>
            <person name="Leong S.A."/>
            <person name="Iwama H."/>
            <person name="Gojobori T."/>
            <person name="Itoh T."/>
            <person name="Niimura Y."/>
            <person name="Fujii Y."/>
            <person name="Habara T."/>
            <person name="Sakai H."/>
            <person name="Sato Y."/>
            <person name="Wilson G."/>
            <person name="Kumar K."/>
            <person name="McCouch S."/>
            <person name="Juretic N."/>
            <person name="Hoen D."/>
            <person name="Wright S."/>
            <person name="Bruskiewich R."/>
            <person name="Bureau T."/>
            <person name="Miyao A."/>
            <person name="Hirochika H."/>
            <person name="Nishikawa T."/>
            <person name="Kadowaki K."/>
            <person name="Sugiura M."/>
            <person name="Burr B."/>
            <person name="Sasaki T."/>
        </authorList>
    </citation>
    <scope>NUCLEOTIDE SEQUENCE [LARGE SCALE GENOMIC DNA]</scope>
    <source>
        <strain evidence="2">cv. Nipponbare</strain>
    </source>
</reference>
<accession>A0A0P0XKE0</accession>